<gene>
    <name evidence="3" type="primary">eif6</name>
    <name evidence="4" type="ORF">DRJ20_01165</name>
    <name evidence="5" type="ORF">DRJ26_00200</name>
</gene>
<organism evidence="5 7">
    <name type="scientific">Thermoproteota archaeon</name>
    <dbReference type="NCBI Taxonomy" id="2056631"/>
    <lineage>
        <taxon>Archaea</taxon>
        <taxon>Thermoproteota</taxon>
    </lineage>
</organism>
<dbReference type="GO" id="GO:0043022">
    <property type="term" value="F:ribosome binding"/>
    <property type="evidence" value="ECO:0007669"/>
    <property type="project" value="InterPro"/>
</dbReference>
<dbReference type="CDD" id="cd00527">
    <property type="entry name" value="IF6"/>
    <property type="match status" value="1"/>
</dbReference>
<evidence type="ECO:0000256" key="3">
    <source>
        <dbReference type="HAMAP-Rule" id="MF_00032"/>
    </source>
</evidence>
<evidence type="ECO:0000256" key="1">
    <source>
        <dbReference type="ARBA" id="ARBA00022540"/>
    </source>
</evidence>
<dbReference type="HAMAP" id="MF_00032">
    <property type="entry name" value="eIF_6"/>
    <property type="match status" value="1"/>
</dbReference>
<name>A0A497F988_9CREN</name>
<evidence type="ECO:0000313" key="4">
    <source>
        <dbReference type="EMBL" id="RLE51923.1"/>
    </source>
</evidence>
<reference evidence="6 7" key="1">
    <citation type="submission" date="2018-06" db="EMBL/GenBank/DDBJ databases">
        <title>Extensive metabolic versatility and redundancy in microbially diverse, dynamic hydrothermal sediments.</title>
        <authorList>
            <person name="Dombrowski N."/>
            <person name="Teske A."/>
            <person name="Baker B.J."/>
        </authorList>
    </citation>
    <scope>NUCLEOTIDE SEQUENCE [LARGE SCALE GENOMIC DNA]</scope>
    <source>
        <strain evidence="5">B20_G2</strain>
        <strain evidence="4">B29_G17</strain>
    </source>
</reference>
<dbReference type="SUPFAM" id="SSF55909">
    <property type="entry name" value="Pentein"/>
    <property type="match status" value="1"/>
</dbReference>
<evidence type="ECO:0000313" key="5">
    <source>
        <dbReference type="EMBL" id="RLE55907.1"/>
    </source>
</evidence>
<dbReference type="EMBL" id="QMQZ01000023">
    <property type="protein sequence ID" value="RLE51923.1"/>
    <property type="molecule type" value="Genomic_DNA"/>
</dbReference>
<dbReference type="NCBIfam" id="TIGR00323">
    <property type="entry name" value="eIF-6"/>
    <property type="match status" value="1"/>
</dbReference>
<protein>
    <recommendedName>
        <fullName evidence="3">Translation initiation factor 6</fullName>
        <shortName evidence="3">aIF-6</shortName>
    </recommendedName>
</protein>
<comment type="caution">
    <text evidence="5">The sequence shown here is derived from an EMBL/GenBank/DDBJ whole genome shotgun (WGS) entry which is preliminary data.</text>
</comment>
<evidence type="ECO:0000313" key="7">
    <source>
        <dbReference type="Proteomes" id="UP000269499"/>
    </source>
</evidence>
<dbReference type="EMBL" id="QMRA01000002">
    <property type="protein sequence ID" value="RLE55907.1"/>
    <property type="molecule type" value="Genomic_DNA"/>
</dbReference>
<proteinExistence type="inferred from homology"/>
<comment type="similarity">
    <text evidence="3">Belongs to the eIF-6 family.</text>
</comment>
<dbReference type="SMART" id="SM00654">
    <property type="entry name" value="eIF6"/>
    <property type="match status" value="1"/>
</dbReference>
<dbReference type="GO" id="GO:0042256">
    <property type="term" value="P:cytosolic ribosome assembly"/>
    <property type="evidence" value="ECO:0007669"/>
    <property type="project" value="InterPro"/>
</dbReference>
<dbReference type="PANTHER" id="PTHR10784">
    <property type="entry name" value="TRANSLATION INITIATION FACTOR 6"/>
    <property type="match status" value="1"/>
</dbReference>
<evidence type="ECO:0000313" key="6">
    <source>
        <dbReference type="Proteomes" id="UP000268446"/>
    </source>
</evidence>
<dbReference type="Pfam" id="PF01912">
    <property type="entry name" value="eIF-6"/>
    <property type="match status" value="1"/>
</dbReference>
<evidence type="ECO:0000256" key="2">
    <source>
        <dbReference type="ARBA" id="ARBA00022917"/>
    </source>
</evidence>
<dbReference type="Proteomes" id="UP000268446">
    <property type="component" value="Unassembled WGS sequence"/>
</dbReference>
<dbReference type="Gene3D" id="3.75.10.10">
    <property type="entry name" value="L-arginine/glycine Amidinotransferase, Chain A"/>
    <property type="match status" value="1"/>
</dbReference>
<sequence>MIERITIYGSSSIGVFCLATDSYVILPPDVADKTLKVIEEVLGVPVVQTRIGGSVLIGALAIGNDNGVLLPYYASDEELSFLKSTLQVNVSTLPSKKTALGNVILANDHAAVTHPGLESKAKRIIEDVLGVEVVDAQIAGLPIVGAAAVITNKGGLVHPLVSEEELKNISDIFKVNVDVGTVNAGFPFVGIGIVANSRGALVGSATTGPELAHIERALGLLEGPP</sequence>
<dbReference type="GO" id="GO:0003743">
    <property type="term" value="F:translation initiation factor activity"/>
    <property type="evidence" value="ECO:0007669"/>
    <property type="project" value="UniProtKB-UniRule"/>
</dbReference>
<comment type="function">
    <text evidence="3">Binds to the 50S ribosomal subunit and prevents its association with the 30S ribosomal subunit to form the 70S initiation complex.</text>
</comment>
<dbReference type="InterPro" id="IPR002769">
    <property type="entry name" value="eIF6"/>
</dbReference>
<dbReference type="Proteomes" id="UP000269499">
    <property type="component" value="Unassembled WGS sequence"/>
</dbReference>
<dbReference type="AlphaFoldDB" id="A0A497F988"/>
<keyword evidence="2 3" id="KW-0648">Protein biosynthesis</keyword>
<keyword evidence="1 3" id="KW-0396">Initiation factor</keyword>
<accession>A0A497F988</accession>
<dbReference type="PIRSF" id="PIRSF006413">
    <property type="entry name" value="IF-6"/>
    <property type="match status" value="1"/>
</dbReference>